<feature type="transmembrane region" description="Helical" evidence="1">
    <location>
        <begin position="60"/>
        <end position="77"/>
    </location>
</feature>
<protein>
    <recommendedName>
        <fullName evidence="4">DUF2569 domain-containing protein</fullName>
    </recommendedName>
</protein>
<evidence type="ECO:0000313" key="2">
    <source>
        <dbReference type="EMBL" id="PAU20014.1"/>
    </source>
</evidence>
<feature type="transmembrane region" description="Helical" evidence="1">
    <location>
        <begin position="28"/>
        <end position="48"/>
    </location>
</feature>
<feature type="non-terminal residue" evidence="2">
    <location>
        <position position="1"/>
    </location>
</feature>
<gene>
    <name evidence="2" type="ORF">BTQ06_18840</name>
</gene>
<organism evidence="2 3">
    <name type="scientific">Escherichia coli</name>
    <dbReference type="NCBI Taxonomy" id="562"/>
    <lineage>
        <taxon>Bacteria</taxon>
        <taxon>Pseudomonadati</taxon>
        <taxon>Pseudomonadota</taxon>
        <taxon>Gammaproteobacteria</taxon>
        <taxon>Enterobacterales</taxon>
        <taxon>Enterobacteriaceae</taxon>
        <taxon>Escherichia</taxon>
    </lineage>
</organism>
<dbReference type="InterPro" id="IPR019690">
    <property type="entry name" value="DUF2569"/>
</dbReference>
<evidence type="ECO:0000313" key="3">
    <source>
        <dbReference type="Proteomes" id="UP000218543"/>
    </source>
</evidence>
<comment type="caution">
    <text evidence="2">The sequence shown here is derived from an EMBL/GenBank/DDBJ whole genome shotgun (WGS) entry which is preliminary data.</text>
</comment>
<dbReference type="AlphaFoldDB" id="A0A2A2C8C6"/>
<accession>A0A2A2C8C6</accession>
<keyword evidence="1" id="KW-0812">Transmembrane</keyword>
<sequence>LLICGFIVSLYATWLFFRRKKGTRKAMIAYYATGLIIALYLTLLPAILFDVQLDSDNIRLLVSGIFGVVIWIPYFLFSKRINMVFCR</sequence>
<keyword evidence="1" id="KW-0472">Membrane</keyword>
<dbReference type="EMBL" id="MRVZ01000069">
    <property type="protein sequence ID" value="PAU20014.1"/>
    <property type="molecule type" value="Genomic_DNA"/>
</dbReference>
<reference evidence="2 3" key="1">
    <citation type="submission" date="2016-12" db="EMBL/GenBank/DDBJ databases">
        <title>Real-Time Genomic Investigation Underlying the Public Health Response to a Shiga Toxin-Producing Escherichia Coli O26:H11 Outbreak in a Nursery.</title>
        <authorList>
            <person name="Ferdous M."/>
            <person name="Moran-Gilad J."/>
            <person name="Rossen J.W."/>
            <person name="Gdalevich M."/>
        </authorList>
    </citation>
    <scope>NUCLEOTIDE SEQUENCE [LARGE SCALE GENOMIC DNA]</scope>
    <source>
        <strain evidence="2 3">STEC 514-2</strain>
    </source>
</reference>
<dbReference type="Pfam" id="PF10754">
    <property type="entry name" value="DUF2569"/>
    <property type="match status" value="1"/>
</dbReference>
<dbReference type="RefSeq" id="WP_140430125.1">
    <property type="nucleotide sequence ID" value="NZ_MRVZ01000069.1"/>
</dbReference>
<evidence type="ECO:0008006" key="4">
    <source>
        <dbReference type="Google" id="ProtNLM"/>
    </source>
</evidence>
<dbReference type="Proteomes" id="UP000218543">
    <property type="component" value="Unassembled WGS sequence"/>
</dbReference>
<proteinExistence type="predicted"/>
<evidence type="ECO:0000256" key="1">
    <source>
        <dbReference type="SAM" id="Phobius"/>
    </source>
</evidence>
<name>A0A2A2C8C6_ECOLX</name>
<keyword evidence="1" id="KW-1133">Transmembrane helix</keyword>